<keyword evidence="7" id="KW-0653">Protein transport</keyword>
<reference evidence="14" key="1">
    <citation type="journal article" date="2019" name="Int. J. Syst. Evol. Microbiol.">
        <title>The Global Catalogue of Microorganisms (GCM) 10K type strain sequencing project: providing services to taxonomists for standard genome sequencing and annotation.</title>
        <authorList>
            <consortium name="The Broad Institute Genomics Platform"/>
            <consortium name="The Broad Institute Genome Sequencing Center for Infectious Disease"/>
            <person name="Wu L."/>
            <person name="Ma J."/>
        </authorList>
    </citation>
    <scope>NUCLEOTIDE SEQUENCE [LARGE SCALE GENOMIC DNA]</scope>
    <source>
        <strain evidence="14">JCM 17919</strain>
    </source>
</reference>
<comment type="caution">
    <text evidence="13">The sequence shown here is derived from an EMBL/GenBank/DDBJ whole genome shotgun (WGS) entry which is preliminary data.</text>
</comment>
<accession>A0ABP8HA19</accession>
<evidence type="ECO:0000256" key="8">
    <source>
        <dbReference type="ARBA" id="ARBA00022989"/>
    </source>
</evidence>
<keyword evidence="4" id="KW-1003">Cell membrane</keyword>
<evidence type="ECO:0000256" key="3">
    <source>
        <dbReference type="ARBA" id="ARBA00022448"/>
    </source>
</evidence>
<evidence type="ECO:0000256" key="1">
    <source>
        <dbReference type="ARBA" id="ARBA00004383"/>
    </source>
</evidence>
<evidence type="ECO:0000256" key="11">
    <source>
        <dbReference type="SAM" id="Phobius"/>
    </source>
</evidence>
<dbReference type="SUPFAM" id="SSF74653">
    <property type="entry name" value="TolA/TonB C-terminal domain"/>
    <property type="match status" value="1"/>
</dbReference>
<dbReference type="Gene3D" id="3.30.1150.10">
    <property type="match status" value="1"/>
</dbReference>
<evidence type="ECO:0000256" key="2">
    <source>
        <dbReference type="ARBA" id="ARBA00006555"/>
    </source>
</evidence>
<sequence length="270" mass="29417">MTHTDILRASLLDILFERRNKQYGAYTLRKYYPRRLSVALLVTFGSVAAVVLLSAFLRPAEFRNATAFFDDSVVINPVHLPEETIEPPKPIEPQKAQAQTATVHATSRIVFTPNESDVPREQDLALADPGTETRAGLPSDGTAQAPLVGTGTIEGAPAPEKPVEAAAPAGPTMAPSFPGGMPAWMRFLQVNLREPSGLEPGEKRTVRVRFWVGEDGNVSRFEIDQSGGAEYDAEVLRVLKRMGRWNPALQNGRPVATSFVQPVTFLGAQD</sequence>
<comment type="subcellular location">
    <subcellularLocation>
        <location evidence="1">Cell inner membrane</location>
        <topology evidence="1">Single-pass membrane protein</topology>
        <orientation evidence="1">Periplasmic side</orientation>
    </subcellularLocation>
</comment>
<feature type="region of interest" description="Disordered" evidence="10">
    <location>
        <begin position="130"/>
        <end position="158"/>
    </location>
</feature>
<feature type="domain" description="TonB C-terminal" evidence="12">
    <location>
        <begin position="205"/>
        <end position="265"/>
    </location>
</feature>
<protein>
    <submittedName>
        <fullName evidence="13">Energy transducer TonB</fullName>
    </submittedName>
</protein>
<keyword evidence="8 11" id="KW-1133">Transmembrane helix</keyword>
<comment type="similarity">
    <text evidence="2">Belongs to the TonB family.</text>
</comment>
<proteinExistence type="inferred from homology"/>
<name>A0ABP8HA19_9BACT</name>
<dbReference type="NCBIfam" id="TIGR01352">
    <property type="entry name" value="tonB_Cterm"/>
    <property type="match status" value="1"/>
</dbReference>
<dbReference type="PANTHER" id="PTHR33446">
    <property type="entry name" value="PROTEIN TONB-RELATED"/>
    <property type="match status" value="1"/>
</dbReference>
<keyword evidence="3" id="KW-0813">Transport</keyword>
<evidence type="ECO:0000256" key="9">
    <source>
        <dbReference type="ARBA" id="ARBA00023136"/>
    </source>
</evidence>
<evidence type="ECO:0000313" key="14">
    <source>
        <dbReference type="Proteomes" id="UP001501725"/>
    </source>
</evidence>
<dbReference type="InterPro" id="IPR006260">
    <property type="entry name" value="TonB/TolA_C"/>
</dbReference>
<dbReference type="InterPro" id="IPR037682">
    <property type="entry name" value="TonB_C"/>
</dbReference>
<evidence type="ECO:0000256" key="10">
    <source>
        <dbReference type="SAM" id="MobiDB-lite"/>
    </source>
</evidence>
<keyword evidence="6 11" id="KW-0812">Transmembrane</keyword>
<evidence type="ECO:0000313" key="13">
    <source>
        <dbReference type="EMBL" id="GAA4336497.1"/>
    </source>
</evidence>
<dbReference type="Pfam" id="PF03544">
    <property type="entry name" value="TonB_C"/>
    <property type="match status" value="1"/>
</dbReference>
<keyword evidence="5" id="KW-0997">Cell inner membrane</keyword>
<feature type="transmembrane region" description="Helical" evidence="11">
    <location>
        <begin position="36"/>
        <end position="57"/>
    </location>
</feature>
<organism evidence="13 14">
    <name type="scientific">Flaviaesturariibacter amylovorans</name>
    <dbReference type="NCBI Taxonomy" id="1084520"/>
    <lineage>
        <taxon>Bacteria</taxon>
        <taxon>Pseudomonadati</taxon>
        <taxon>Bacteroidota</taxon>
        <taxon>Chitinophagia</taxon>
        <taxon>Chitinophagales</taxon>
        <taxon>Chitinophagaceae</taxon>
        <taxon>Flaviaestuariibacter</taxon>
    </lineage>
</organism>
<evidence type="ECO:0000256" key="5">
    <source>
        <dbReference type="ARBA" id="ARBA00022519"/>
    </source>
</evidence>
<dbReference type="InterPro" id="IPR051045">
    <property type="entry name" value="TonB-dependent_transducer"/>
</dbReference>
<evidence type="ECO:0000256" key="7">
    <source>
        <dbReference type="ARBA" id="ARBA00022927"/>
    </source>
</evidence>
<keyword evidence="14" id="KW-1185">Reference proteome</keyword>
<evidence type="ECO:0000259" key="12">
    <source>
        <dbReference type="Pfam" id="PF03544"/>
    </source>
</evidence>
<keyword evidence="9 11" id="KW-0472">Membrane</keyword>
<evidence type="ECO:0000256" key="6">
    <source>
        <dbReference type="ARBA" id="ARBA00022692"/>
    </source>
</evidence>
<evidence type="ECO:0000256" key="4">
    <source>
        <dbReference type="ARBA" id="ARBA00022475"/>
    </source>
</evidence>
<gene>
    <name evidence="13" type="ORF">GCM10023184_31830</name>
</gene>
<dbReference type="PANTHER" id="PTHR33446:SF2">
    <property type="entry name" value="PROTEIN TONB"/>
    <property type="match status" value="1"/>
</dbReference>
<dbReference type="EMBL" id="BAABGY010000009">
    <property type="protein sequence ID" value="GAA4336497.1"/>
    <property type="molecule type" value="Genomic_DNA"/>
</dbReference>
<dbReference type="RefSeq" id="WP_345256749.1">
    <property type="nucleotide sequence ID" value="NZ_BAABGY010000009.1"/>
</dbReference>
<dbReference type="Proteomes" id="UP001501725">
    <property type="component" value="Unassembled WGS sequence"/>
</dbReference>